<feature type="region of interest" description="Disordered" evidence="19">
    <location>
        <begin position="809"/>
        <end position="867"/>
    </location>
</feature>
<dbReference type="PANTHER" id="PTHR32282">
    <property type="entry name" value="BINDING PROTEIN TRANSPEPTIDASE, PUTATIVE-RELATED"/>
    <property type="match status" value="1"/>
</dbReference>
<evidence type="ECO:0000256" key="5">
    <source>
        <dbReference type="ARBA" id="ARBA00022645"/>
    </source>
</evidence>
<evidence type="ECO:0000256" key="15">
    <source>
        <dbReference type="ARBA" id="ARBA00023268"/>
    </source>
</evidence>
<evidence type="ECO:0000313" key="23">
    <source>
        <dbReference type="EMBL" id="AGT44705.1"/>
    </source>
</evidence>
<dbReference type="Gene3D" id="1.10.3810.10">
    <property type="entry name" value="Biosynthetic peptidoglycan transglycosylase-like"/>
    <property type="match status" value="1"/>
</dbReference>
<dbReference type="GO" id="GO:0008955">
    <property type="term" value="F:peptidoglycan glycosyltransferase activity"/>
    <property type="evidence" value="ECO:0007669"/>
    <property type="project" value="UniProtKB-EC"/>
</dbReference>
<dbReference type="SUPFAM" id="SSF53955">
    <property type="entry name" value="Lysozyme-like"/>
    <property type="match status" value="1"/>
</dbReference>
<evidence type="ECO:0000256" key="10">
    <source>
        <dbReference type="ARBA" id="ARBA00022801"/>
    </source>
</evidence>
<dbReference type="GO" id="GO:0008360">
    <property type="term" value="P:regulation of cell shape"/>
    <property type="evidence" value="ECO:0007669"/>
    <property type="project" value="UniProtKB-KW"/>
</dbReference>
<evidence type="ECO:0000256" key="20">
    <source>
        <dbReference type="SAM" id="Phobius"/>
    </source>
</evidence>
<keyword evidence="16" id="KW-0961">Cell wall biogenesis/degradation</keyword>
<evidence type="ECO:0000256" key="1">
    <source>
        <dbReference type="ARBA" id="ARBA00004370"/>
    </source>
</evidence>
<evidence type="ECO:0000256" key="13">
    <source>
        <dbReference type="ARBA" id="ARBA00022989"/>
    </source>
</evidence>
<evidence type="ECO:0000313" key="24">
    <source>
        <dbReference type="Proteomes" id="UP000015620"/>
    </source>
</evidence>
<dbReference type="InterPro" id="IPR012338">
    <property type="entry name" value="Beta-lactam/transpept-like"/>
</dbReference>
<dbReference type="GO" id="GO:0008658">
    <property type="term" value="F:penicillin binding"/>
    <property type="evidence" value="ECO:0007669"/>
    <property type="project" value="InterPro"/>
</dbReference>
<dbReference type="EC" id="2.4.99.28" evidence="17"/>
<evidence type="ECO:0000256" key="9">
    <source>
        <dbReference type="ARBA" id="ARBA00022692"/>
    </source>
</evidence>
<dbReference type="GO" id="GO:0004180">
    <property type="term" value="F:carboxypeptidase activity"/>
    <property type="evidence" value="ECO:0007669"/>
    <property type="project" value="UniProtKB-KW"/>
</dbReference>
<evidence type="ECO:0000256" key="19">
    <source>
        <dbReference type="SAM" id="MobiDB-lite"/>
    </source>
</evidence>
<dbReference type="GO" id="GO:0006508">
    <property type="term" value="P:proteolysis"/>
    <property type="evidence" value="ECO:0007669"/>
    <property type="project" value="UniProtKB-KW"/>
</dbReference>
<dbReference type="NCBIfam" id="TIGR02074">
    <property type="entry name" value="PBP_1a_fam"/>
    <property type="match status" value="1"/>
</dbReference>
<comment type="pathway">
    <text evidence="2">Cell wall biogenesis; peptidoglycan biosynthesis.</text>
</comment>
<dbReference type="InterPro" id="IPR023346">
    <property type="entry name" value="Lysozyme-like_dom_sf"/>
</dbReference>
<evidence type="ECO:0000256" key="11">
    <source>
        <dbReference type="ARBA" id="ARBA00022960"/>
    </source>
</evidence>
<gene>
    <name evidence="23" type="ORF">TPE_2231</name>
</gene>
<comment type="similarity">
    <text evidence="4">In the N-terminal section; belongs to the glycosyltransferase 51 family.</text>
</comment>
<dbReference type="InterPro" id="IPR036950">
    <property type="entry name" value="PBP_transglycosylase"/>
</dbReference>
<evidence type="ECO:0000256" key="18">
    <source>
        <dbReference type="ARBA" id="ARBA00049902"/>
    </source>
</evidence>
<dbReference type="HOGENOM" id="CLU_006354_2_4_12"/>
<evidence type="ECO:0000256" key="17">
    <source>
        <dbReference type="ARBA" id="ARBA00044770"/>
    </source>
</evidence>
<dbReference type="PANTHER" id="PTHR32282:SF27">
    <property type="entry name" value="PENICILLIN-BINDING PROTEIN 1A"/>
    <property type="match status" value="1"/>
</dbReference>
<evidence type="ECO:0000256" key="8">
    <source>
        <dbReference type="ARBA" id="ARBA00022679"/>
    </source>
</evidence>
<protein>
    <recommendedName>
        <fullName evidence="17">peptidoglycan glycosyltransferase</fullName>
        <ecNumber evidence="17">2.4.99.28</ecNumber>
    </recommendedName>
</protein>
<dbReference type="EMBL" id="CP004120">
    <property type="protein sequence ID" value="AGT44705.1"/>
    <property type="molecule type" value="Genomic_DNA"/>
</dbReference>
<keyword evidence="6" id="KW-0645">Protease</keyword>
<evidence type="ECO:0000256" key="2">
    <source>
        <dbReference type="ARBA" id="ARBA00004752"/>
    </source>
</evidence>
<dbReference type="GO" id="GO:0071555">
    <property type="term" value="P:cell wall organization"/>
    <property type="evidence" value="ECO:0007669"/>
    <property type="project" value="UniProtKB-KW"/>
</dbReference>
<feature type="domain" description="Penicillin-binding protein transpeptidase" evidence="21">
    <location>
        <begin position="423"/>
        <end position="685"/>
    </location>
</feature>
<dbReference type="Gene3D" id="3.40.710.10">
    <property type="entry name" value="DD-peptidase/beta-lactamase superfamily"/>
    <property type="match status" value="2"/>
</dbReference>
<proteinExistence type="inferred from homology"/>
<keyword evidence="9 20" id="KW-0812">Transmembrane</keyword>
<dbReference type="Pfam" id="PF00905">
    <property type="entry name" value="Transpeptidase"/>
    <property type="match status" value="1"/>
</dbReference>
<keyword evidence="5" id="KW-0121">Carboxypeptidase</keyword>
<sequence length="867" mass="96705">MKIMFIISVMNRFGKLVYIYIIFIFIILTGGSFALGKMLAYTQNIKQSELFADFNPALPSRILDIRGDLITEFSMDEKRDLINYGGISPSLIQALLAREDRVFYEHGGFRIKSIIRAVIGQLTGHSLGGGSTITQQIAGLLYCDRTDKSIKRKVLELWWALQMERRYSKDEIMMLYLNEVYFGSGTYGVSAASRFYFGHSAANLTPAEAAILVIQLSNPTKYNPFENPNRAKERQENVLQGMVDLGYLTKQEATDSFEEYWSNFDYTRIALSAWLTREDKARWFSEYVRRKLESMMYGTMNLYKDGYIVHTTCDLRHQEIAEAEFQKYLKDVNTRLSRSSSGSFDQTEKYGNITALLSLCFGMEKLHLGEKQLQVKTNAYYRNNLNNTIDVLSLMCGIDNLKTLTKQVTAKTQELLSEKVVEGTFLSMETETGYITAIIGGSQYNEANQLIRATQSKLKVGSSIKPLIYSAAIDARVITPATRMDDTPQVFESADGVQYVPNNYSGKWKGTVLVYQALPLSLNIPAIKILEMVGFDAAINRISALTGITDPIEINKTFERVYPMALGISAITPVQLLRAFAIFGNQGKAVEPIAIRSVENREGSTILDPELDLRIEQRKLGSAMQVISPQNAYVMTQMLKKTMTLGTLYGASAAGKKFEYKDSKTGKIFQMPMAAKTGTTQNWSDSWAIIYSPYYSTVVWYGFDRGGLSLGTESSGAVLSGYVAVNFMREVHRGKPFKNFVAPESGVVTVEVCKKSGMLPSEHCSDGTVFLTLLSGTAPTEVCTEHTAGMRLKNIGIDRLKERGMQSGEETIDIDPSLISIDPSVFTDPADGEKAGDTENTEDSEEEASTEEEPEAGKTEENGNPWM</sequence>
<evidence type="ECO:0000259" key="21">
    <source>
        <dbReference type="Pfam" id="PF00905"/>
    </source>
</evidence>
<dbReference type="GO" id="GO:0030288">
    <property type="term" value="C:outer membrane-bounded periplasmic space"/>
    <property type="evidence" value="ECO:0007669"/>
    <property type="project" value="TreeGrafter"/>
</dbReference>
<keyword evidence="13 20" id="KW-1133">Transmembrane helix</keyword>
<dbReference type="STRING" id="1291379.TPE_2231"/>
<feature type="compositionally biased region" description="Low complexity" evidence="19">
    <location>
        <begin position="814"/>
        <end position="824"/>
    </location>
</feature>
<evidence type="ECO:0000256" key="3">
    <source>
        <dbReference type="ARBA" id="ARBA00007090"/>
    </source>
</evidence>
<feature type="domain" description="Glycosyl transferase family 51" evidence="22">
    <location>
        <begin position="67"/>
        <end position="242"/>
    </location>
</feature>
<feature type="transmembrane region" description="Helical" evidence="20">
    <location>
        <begin position="16"/>
        <end position="36"/>
    </location>
</feature>
<evidence type="ECO:0000256" key="4">
    <source>
        <dbReference type="ARBA" id="ARBA00007739"/>
    </source>
</evidence>
<keyword evidence="10" id="KW-0378">Hydrolase</keyword>
<keyword evidence="15" id="KW-0511">Multifunctional enzyme</keyword>
<dbReference type="Pfam" id="PF00912">
    <property type="entry name" value="Transgly"/>
    <property type="match status" value="1"/>
</dbReference>
<evidence type="ECO:0000256" key="16">
    <source>
        <dbReference type="ARBA" id="ARBA00023316"/>
    </source>
</evidence>
<dbReference type="SUPFAM" id="SSF56601">
    <property type="entry name" value="beta-lactamase/transpeptidase-like"/>
    <property type="match status" value="1"/>
</dbReference>
<dbReference type="Proteomes" id="UP000015620">
    <property type="component" value="Chromosome"/>
</dbReference>
<evidence type="ECO:0000256" key="12">
    <source>
        <dbReference type="ARBA" id="ARBA00022984"/>
    </source>
</evidence>
<comment type="similarity">
    <text evidence="3">In the C-terminal section; belongs to the transpeptidase family.</text>
</comment>
<accession>S5ZWE5</accession>
<keyword evidence="24" id="KW-1185">Reference proteome</keyword>
<dbReference type="GO" id="GO:0009252">
    <property type="term" value="P:peptidoglycan biosynthetic process"/>
    <property type="evidence" value="ECO:0007669"/>
    <property type="project" value="UniProtKB-KW"/>
</dbReference>
<comment type="catalytic activity">
    <reaction evidence="18">
        <text>[GlcNAc-(1-&gt;4)-Mur2Ac(oyl-L-Ala-gamma-D-Glu-L-Lys-D-Ala-D-Ala)](n)-di-trans,octa-cis-undecaprenyl diphosphate + beta-D-GlcNAc-(1-&gt;4)-Mur2Ac(oyl-L-Ala-gamma-D-Glu-L-Lys-D-Ala-D-Ala)-di-trans,octa-cis-undecaprenyl diphosphate = [GlcNAc-(1-&gt;4)-Mur2Ac(oyl-L-Ala-gamma-D-Glu-L-Lys-D-Ala-D-Ala)](n+1)-di-trans,octa-cis-undecaprenyl diphosphate + di-trans,octa-cis-undecaprenyl diphosphate + H(+)</text>
        <dbReference type="Rhea" id="RHEA:23708"/>
        <dbReference type="Rhea" id="RHEA-COMP:9602"/>
        <dbReference type="Rhea" id="RHEA-COMP:9603"/>
        <dbReference type="ChEBI" id="CHEBI:15378"/>
        <dbReference type="ChEBI" id="CHEBI:58405"/>
        <dbReference type="ChEBI" id="CHEBI:60033"/>
        <dbReference type="ChEBI" id="CHEBI:78435"/>
        <dbReference type="EC" id="2.4.99.28"/>
    </reaction>
</comment>
<keyword evidence="11" id="KW-0133">Cell shape</keyword>
<keyword evidence="12" id="KW-0573">Peptidoglycan synthesis</keyword>
<dbReference type="PATRIC" id="fig|1291379.3.peg.2203"/>
<evidence type="ECO:0000256" key="6">
    <source>
        <dbReference type="ARBA" id="ARBA00022670"/>
    </source>
</evidence>
<keyword evidence="8" id="KW-0808">Transferase</keyword>
<evidence type="ECO:0000256" key="7">
    <source>
        <dbReference type="ARBA" id="ARBA00022676"/>
    </source>
</evidence>
<evidence type="ECO:0000259" key="22">
    <source>
        <dbReference type="Pfam" id="PF00912"/>
    </source>
</evidence>
<dbReference type="KEGG" id="tped:TPE_2231"/>
<dbReference type="GO" id="GO:0016020">
    <property type="term" value="C:membrane"/>
    <property type="evidence" value="ECO:0007669"/>
    <property type="project" value="UniProtKB-SubCell"/>
</dbReference>
<dbReference type="InterPro" id="IPR001264">
    <property type="entry name" value="Glyco_trans_51"/>
</dbReference>
<dbReference type="AlphaFoldDB" id="S5ZWE5"/>
<feature type="compositionally biased region" description="Acidic residues" evidence="19">
    <location>
        <begin position="839"/>
        <end position="854"/>
    </location>
</feature>
<keyword evidence="7" id="KW-0328">Glycosyltransferase</keyword>
<evidence type="ECO:0000256" key="14">
    <source>
        <dbReference type="ARBA" id="ARBA00023136"/>
    </source>
</evidence>
<comment type="subcellular location">
    <subcellularLocation>
        <location evidence="1">Membrane</location>
    </subcellularLocation>
</comment>
<name>S5ZWE5_9SPIR</name>
<dbReference type="InterPro" id="IPR001460">
    <property type="entry name" value="PCN-bd_Tpept"/>
</dbReference>
<dbReference type="InterPro" id="IPR050396">
    <property type="entry name" value="Glycosyltr_51/Transpeptidase"/>
</dbReference>
<keyword evidence="14 20" id="KW-0472">Membrane</keyword>
<organism evidence="23 24">
    <name type="scientific">Treponema pedis str. T A4</name>
    <dbReference type="NCBI Taxonomy" id="1291379"/>
    <lineage>
        <taxon>Bacteria</taxon>
        <taxon>Pseudomonadati</taxon>
        <taxon>Spirochaetota</taxon>
        <taxon>Spirochaetia</taxon>
        <taxon>Spirochaetales</taxon>
        <taxon>Treponemataceae</taxon>
        <taxon>Treponema</taxon>
    </lineage>
</organism>
<reference evidence="23 24" key="1">
    <citation type="journal article" date="2013" name="PLoS ONE">
        <title>Genome-Wide Relatedness of Treponema pedis, from Gingiva and Necrotic Skin Lesions of Pigs, with the Human Oral Pathogen Treponema denticola.</title>
        <authorList>
            <person name="Svartstrom O."/>
            <person name="Mushtaq M."/>
            <person name="Pringle M."/>
            <person name="Segerman B."/>
        </authorList>
    </citation>
    <scope>NUCLEOTIDE SEQUENCE [LARGE SCALE GENOMIC DNA]</scope>
    <source>
        <strain evidence="23">T A4</strain>
    </source>
</reference>